<name>A0AC58N8P1_CASCN</name>
<sequence>MYLGDSYVLLNTSCWCCHRKIWLHSGEACYQGRTEPPQS</sequence>
<protein>
    <submittedName>
        <fullName evidence="2">Uncharacterized protein</fullName>
    </submittedName>
</protein>
<keyword evidence="1" id="KW-1185">Reference proteome</keyword>
<proteinExistence type="predicted"/>
<evidence type="ECO:0000313" key="1">
    <source>
        <dbReference type="Proteomes" id="UP001732720"/>
    </source>
</evidence>
<gene>
    <name evidence="2" type="primary">LOC141425615</name>
</gene>
<dbReference type="RefSeq" id="XP_073938035.1">
    <property type="nucleotide sequence ID" value="XM_074081934.1"/>
</dbReference>
<reference evidence="2" key="1">
    <citation type="submission" date="2025-08" db="UniProtKB">
        <authorList>
            <consortium name="RefSeq"/>
        </authorList>
    </citation>
    <scope>IDENTIFICATION</scope>
</reference>
<dbReference type="Proteomes" id="UP001732720">
    <property type="component" value="Chromosome 8"/>
</dbReference>
<accession>A0AC58N8P1</accession>
<organism evidence="1 2">
    <name type="scientific">Castor canadensis</name>
    <name type="common">American beaver</name>
    <dbReference type="NCBI Taxonomy" id="51338"/>
    <lineage>
        <taxon>Eukaryota</taxon>
        <taxon>Metazoa</taxon>
        <taxon>Chordata</taxon>
        <taxon>Craniata</taxon>
        <taxon>Vertebrata</taxon>
        <taxon>Euteleostomi</taxon>
        <taxon>Mammalia</taxon>
        <taxon>Eutheria</taxon>
        <taxon>Euarchontoglires</taxon>
        <taxon>Glires</taxon>
        <taxon>Rodentia</taxon>
        <taxon>Castorimorpha</taxon>
        <taxon>Castoridae</taxon>
        <taxon>Castor</taxon>
    </lineage>
</organism>
<evidence type="ECO:0000313" key="2">
    <source>
        <dbReference type="RefSeq" id="XP_073938035.1"/>
    </source>
</evidence>